<dbReference type="Proteomes" id="UP000197138">
    <property type="component" value="Unassembled WGS sequence"/>
</dbReference>
<name>A0A218X4I0_PUNGR</name>
<gene>
    <name evidence="2" type="ORF">CDL15_Pgr023236</name>
    <name evidence="3" type="ORF">CRG98_032141</name>
</gene>
<organism evidence="2 4">
    <name type="scientific">Punica granatum</name>
    <name type="common">Pomegranate</name>
    <dbReference type="NCBI Taxonomy" id="22663"/>
    <lineage>
        <taxon>Eukaryota</taxon>
        <taxon>Viridiplantae</taxon>
        <taxon>Streptophyta</taxon>
        <taxon>Embryophyta</taxon>
        <taxon>Tracheophyta</taxon>
        <taxon>Spermatophyta</taxon>
        <taxon>Magnoliopsida</taxon>
        <taxon>eudicotyledons</taxon>
        <taxon>Gunneridae</taxon>
        <taxon>Pentapetalae</taxon>
        <taxon>rosids</taxon>
        <taxon>malvids</taxon>
        <taxon>Myrtales</taxon>
        <taxon>Lythraceae</taxon>
        <taxon>Punica</taxon>
    </lineage>
</organism>
<evidence type="ECO:0000313" key="3">
    <source>
        <dbReference type="EMBL" id="PKI47461.1"/>
    </source>
</evidence>
<evidence type="ECO:0000313" key="5">
    <source>
        <dbReference type="Proteomes" id="UP000233551"/>
    </source>
</evidence>
<comment type="caution">
    <text evidence="2">The sequence shown here is derived from an EMBL/GenBank/DDBJ whole genome shotgun (WGS) entry which is preliminary data.</text>
</comment>
<keyword evidence="5" id="KW-1185">Reference proteome</keyword>
<dbReference type="PANTHER" id="PTHR35704">
    <property type="entry name" value="OS02G0254600 PROTEIN"/>
    <property type="match status" value="1"/>
</dbReference>
<feature type="compositionally biased region" description="Polar residues" evidence="1">
    <location>
        <begin position="1"/>
        <end position="11"/>
    </location>
</feature>
<protein>
    <recommendedName>
        <fullName evidence="6">Ribbon-helix-helix protein CopG domain-containing protein</fullName>
    </recommendedName>
</protein>
<accession>A0A218X4I0</accession>
<dbReference type="GeneID" id="116204391"/>
<feature type="region of interest" description="Disordered" evidence="1">
    <location>
        <begin position="1"/>
        <end position="51"/>
    </location>
</feature>
<dbReference type="PANTHER" id="PTHR35704:SF1">
    <property type="entry name" value="OS02G0254600 PROTEIN"/>
    <property type="match status" value="1"/>
</dbReference>
<proteinExistence type="predicted"/>
<evidence type="ECO:0008006" key="6">
    <source>
        <dbReference type="Google" id="ProtNLM"/>
    </source>
</evidence>
<evidence type="ECO:0000256" key="1">
    <source>
        <dbReference type="SAM" id="MobiDB-lite"/>
    </source>
</evidence>
<dbReference type="EMBL" id="PGOL01002498">
    <property type="protein sequence ID" value="PKI47461.1"/>
    <property type="molecule type" value="Genomic_DNA"/>
</dbReference>
<evidence type="ECO:0000313" key="4">
    <source>
        <dbReference type="Proteomes" id="UP000197138"/>
    </source>
</evidence>
<sequence>MGNCVMSSSRVTAEEEIEKGPIREPSEVAKKEKKRVTFQEDDRVQDGHKDGRNEPIVRIRVVVTKEELKQLLSDSGRSEELLVRALRLRSISRSIVVSSGGTRDEWRPALESIPEDR</sequence>
<reference evidence="2" key="2">
    <citation type="submission" date="2017-06" db="EMBL/GenBank/DDBJ databases">
        <title>The pomegranate genome and the genomics of punicalagin biosynthesis.</title>
        <authorList>
            <person name="Xu C."/>
        </authorList>
    </citation>
    <scope>NUCLEOTIDE SEQUENCE [LARGE SCALE GENOMIC DNA]</scope>
    <source>
        <tissue evidence="2">Fresh leaf</tissue>
    </source>
</reference>
<reference evidence="3 5" key="3">
    <citation type="submission" date="2017-11" db="EMBL/GenBank/DDBJ databases">
        <title>De-novo sequencing of pomegranate (Punica granatum L.) genome.</title>
        <authorList>
            <person name="Akparov Z."/>
            <person name="Amiraslanov A."/>
            <person name="Hajiyeva S."/>
            <person name="Abbasov M."/>
            <person name="Kaur K."/>
            <person name="Hamwieh A."/>
            <person name="Solovyev V."/>
            <person name="Salamov A."/>
            <person name="Braich B."/>
            <person name="Kosarev P."/>
            <person name="Mahmoud A."/>
            <person name="Hajiyev E."/>
            <person name="Babayeva S."/>
            <person name="Izzatullayeva V."/>
            <person name="Mammadov A."/>
            <person name="Mammadov A."/>
            <person name="Sharifova S."/>
            <person name="Ojaghi J."/>
            <person name="Eynullazada K."/>
            <person name="Bayramov B."/>
            <person name="Abdulazimova A."/>
            <person name="Shahmuradov I."/>
        </authorList>
    </citation>
    <scope>NUCLEOTIDE SEQUENCE [LARGE SCALE GENOMIC DNA]</scope>
    <source>
        <strain evidence="3">AG2017</strain>
        <strain evidence="5">cv. AG2017</strain>
        <tissue evidence="3">Leaf</tissue>
    </source>
</reference>
<reference evidence="4" key="1">
    <citation type="journal article" date="2017" name="Plant J.">
        <title>The pomegranate (Punica granatum L.) genome and the genomics of punicalagin biosynthesis.</title>
        <authorList>
            <person name="Qin G."/>
            <person name="Xu C."/>
            <person name="Ming R."/>
            <person name="Tang H."/>
            <person name="Guyot R."/>
            <person name="Kramer E.M."/>
            <person name="Hu Y."/>
            <person name="Yi X."/>
            <person name="Qi Y."/>
            <person name="Xu X."/>
            <person name="Gao Z."/>
            <person name="Pan H."/>
            <person name="Jian J."/>
            <person name="Tian Y."/>
            <person name="Yue Z."/>
            <person name="Xu Y."/>
        </authorList>
    </citation>
    <scope>NUCLEOTIDE SEQUENCE [LARGE SCALE GENOMIC DNA]</scope>
    <source>
        <strain evidence="4">cv. Dabenzi</strain>
    </source>
</reference>
<evidence type="ECO:0000313" key="2">
    <source>
        <dbReference type="EMBL" id="OWM79824.1"/>
    </source>
</evidence>
<dbReference type="EMBL" id="MTKT01002440">
    <property type="protein sequence ID" value="OWM79824.1"/>
    <property type="molecule type" value="Genomic_DNA"/>
</dbReference>
<feature type="compositionally biased region" description="Basic and acidic residues" evidence="1">
    <location>
        <begin position="18"/>
        <end position="51"/>
    </location>
</feature>
<dbReference type="Proteomes" id="UP000233551">
    <property type="component" value="Unassembled WGS sequence"/>
</dbReference>
<dbReference type="OrthoDB" id="1304043at2759"/>
<dbReference type="AlphaFoldDB" id="A0A218X4I0"/>